<evidence type="ECO:0000313" key="2">
    <source>
        <dbReference type="EMBL" id="CAB1427971.1"/>
    </source>
</evidence>
<accession>A0A9N7UBF9</accession>
<proteinExistence type="predicted"/>
<dbReference type="Proteomes" id="UP001153269">
    <property type="component" value="Unassembled WGS sequence"/>
</dbReference>
<dbReference type="AlphaFoldDB" id="A0A9N7UBF9"/>
<feature type="compositionally biased region" description="Basic and acidic residues" evidence="1">
    <location>
        <begin position="16"/>
        <end position="46"/>
    </location>
</feature>
<feature type="region of interest" description="Disordered" evidence="1">
    <location>
        <begin position="1"/>
        <end position="46"/>
    </location>
</feature>
<gene>
    <name evidence="2" type="ORF">PLEPLA_LOCUS15916</name>
</gene>
<evidence type="ECO:0000313" key="3">
    <source>
        <dbReference type="Proteomes" id="UP001153269"/>
    </source>
</evidence>
<keyword evidence="3" id="KW-1185">Reference proteome</keyword>
<organism evidence="2 3">
    <name type="scientific">Pleuronectes platessa</name>
    <name type="common">European plaice</name>
    <dbReference type="NCBI Taxonomy" id="8262"/>
    <lineage>
        <taxon>Eukaryota</taxon>
        <taxon>Metazoa</taxon>
        <taxon>Chordata</taxon>
        <taxon>Craniata</taxon>
        <taxon>Vertebrata</taxon>
        <taxon>Euteleostomi</taxon>
        <taxon>Actinopterygii</taxon>
        <taxon>Neopterygii</taxon>
        <taxon>Teleostei</taxon>
        <taxon>Neoteleostei</taxon>
        <taxon>Acanthomorphata</taxon>
        <taxon>Carangaria</taxon>
        <taxon>Pleuronectiformes</taxon>
        <taxon>Pleuronectoidei</taxon>
        <taxon>Pleuronectidae</taxon>
        <taxon>Pleuronectes</taxon>
    </lineage>
</organism>
<reference evidence="2" key="1">
    <citation type="submission" date="2020-03" db="EMBL/GenBank/DDBJ databases">
        <authorList>
            <person name="Weist P."/>
        </authorList>
    </citation>
    <scope>NUCLEOTIDE SEQUENCE</scope>
</reference>
<sequence>MVGRERGRDEDDEREGEAGEERARVTELKRQKERGEEKKEGGSERDWSGKVVVVMRFVRLKGMPGSLLASQAELEGPCWGWGVQASPLLPLAYWSMLGKSEGGGRGQEEEEEEGRF</sequence>
<name>A0A9N7UBF9_PLEPL</name>
<protein>
    <submittedName>
        <fullName evidence="2">Uncharacterized protein</fullName>
    </submittedName>
</protein>
<dbReference type="EMBL" id="CADEAL010001009">
    <property type="protein sequence ID" value="CAB1427971.1"/>
    <property type="molecule type" value="Genomic_DNA"/>
</dbReference>
<evidence type="ECO:0000256" key="1">
    <source>
        <dbReference type="SAM" id="MobiDB-lite"/>
    </source>
</evidence>
<comment type="caution">
    <text evidence="2">The sequence shown here is derived from an EMBL/GenBank/DDBJ whole genome shotgun (WGS) entry which is preliminary data.</text>
</comment>